<evidence type="ECO:0000256" key="2">
    <source>
        <dbReference type="SAM" id="Phobius"/>
    </source>
</evidence>
<dbReference type="RefSeq" id="XP_007397624.1">
    <property type="nucleotide sequence ID" value="XM_007397562.1"/>
</dbReference>
<feature type="region of interest" description="Disordered" evidence="1">
    <location>
        <begin position="237"/>
        <end position="274"/>
    </location>
</feature>
<gene>
    <name evidence="3" type="ORF">PHACADRAFT_30500</name>
</gene>
<keyword evidence="4" id="KW-1185">Reference proteome</keyword>
<organism evidence="3 4">
    <name type="scientific">Phanerochaete carnosa (strain HHB-10118-sp)</name>
    <name type="common">White-rot fungus</name>
    <name type="synonym">Peniophora carnosa</name>
    <dbReference type="NCBI Taxonomy" id="650164"/>
    <lineage>
        <taxon>Eukaryota</taxon>
        <taxon>Fungi</taxon>
        <taxon>Dikarya</taxon>
        <taxon>Basidiomycota</taxon>
        <taxon>Agaricomycotina</taxon>
        <taxon>Agaricomycetes</taxon>
        <taxon>Polyporales</taxon>
        <taxon>Phanerochaetaceae</taxon>
        <taxon>Phanerochaete</taxon>
    </lineage>
</organism>
<dbReference type="EMBL" id="JH930474">
    <property type="protein sequence ID" value="EKM53506.1"/>
    <property type="molecule type" value="Genomic_DNA"/>
</dbReference>
<dbReference type="AlphaFoldDB" id="K5UU38"/>
<feature type="transmembrane region" description="Helical" evidence="2">
    <location>
        <begin position="202"/>
        <end position="229"/>
    </location>
</feature>
<reference evidence="3 4" key="1">
    <citation type="journal article" date="2012" name="BMC Genomics">
        <title>Comparative genomics of the white-rot fungi, Phanerochaete carnosa and P. chrysosporium, to elucidate the genetic basis of the distinct wood types they colonize.</title>
        <authorList>
            <person name="Suzuki H."/>
            <person name="MacDonald J."/>
            <person name="Syed K."/>
            <person name="Salamov A."/>
            <person name="Hori C."/>
            <person name="Aerts A."/>
            <person name="Henrissat B."/>
            <person name="Wiebenga A."/>
            <person name="vanKuyk P.A."/>
            <person name="Barry K."/>
            <person name="Lindquist E."/>
            <person name="LaButti K."/>
            <person name="Lapidus A."/>
            <person name="Lucas S."/>
            <person name="Coutinho P."/>
            <person name="Gong Y."/>
            <person name="Samejima M."/>
            <person name="Mahadevan R."/>
            <person name="Abou-Zaid M."/>
            <person name="de Vries R.P."/>
            <person name="Igarashi K."/>
            <person name="Yadav J.S."/>
            <person name="Grigoriev I.V."/>
            <person name="Master E.R."/>
        </authorList>
    </citation>
    <scope>NUCLEOTIDE SEQUENCE [LARGE SCALE GENOMIC DNA]</scope>
    <source>
        <strain evidence="3 4">HHB-10118-sp</strain>
    </source>
</reference>
<feature type="compositionally biased region" description="Basic and acidic residues" evidence="1">
    <location>
        <begin position="253"/>
        <end position="267"/>
    </location>
</feature>
<proteinExistence type="predicted"/>
<accession>K5UU38</accession>
<protein>
    <submittedName>
        <fullName evidence="3">Uncharacterized protein</fullName>
    </submittedName>
</protein>
<evidence type="ECO:0000313" key="3">
    <source>
        <dbReference type="EMBL" id="EKM53506.1"/>
    </source>
</evidence>
<keyword evidence="2" id="KW-1133">Transmembrane helix</keyword>
<feature type="compositionally biased region" description="Basic residues" evidence="1">
    <location>
        <begin position="239"/>
        <end position="252"/>
    </location>
</feature>
<sequence length="274" mass="30167">MSISSFLSFSHSINDFNATTAKARLPVSARLPARLDGDWQKFVDHMLKSWDDITRCRTSACAFVERHMQLSVADPSFSIATTFSYATYVCGGVSLVLCMAMRRHIEFIRRNHESRWNWHSVTERNAESPFIATSTLLVAPIAWINWSYVSFGMFAISLLWCLLSSGSMSTYVADAILDSRGINPTSEGNVGSTAAATQGVPVSALACALIIVIGATGLVHTAFILVHFYQLGYPPPRATRSRTRKAASRSRSRHSEGSIYEEPKDDINSTSSTV</sequence>
<dbReference type="GeneID" id="18919637"/>
<name>K5UU38_PHACS</name>
<feature type="transmembrane region" description="Helical" evidence="2">
    <location>
        <begin position="136"/>
        <end position="160"/>
    </location>
</feature>
<dbReference type="HOGENOM" id="CLU_1016014_0_0_1"/>
<keyword evidence="2" id="KW-0812">Transmembrane</keyword>
<evidence type="ECO:0000256" key="1">
    <source>
        <dbReference type="SAM" id="MobiDB-lite"/>
    </source>
</evidence>
<dbReference type="KEGG" id="pco:PHACADRAFT_30500"/>
<evidence type="ECO:0000313" key="4">
    <source>
        <dbReference type="Proteomes" id="UP000008370"/>
    </source>
</evidence>
<dbReference type="Proteomes" id="UP000008370">
    <property type="component" value="Unassembled WGS sequence"/>
</dbReference>
<keyword evidence="2" id="KW-0472">Membrane</keyword>
<feature type="transmembrane region" description="Helical" evidence="2">
    <location>
        <begin position="77"/>
        <end position="100"/>
    </location>
</feature>
<dbReference type="InParanoid" id="K5UU38"/>